<organism evidence="3 4">
    <name type="scientific">Maribacter polysiphoniae</name>
    <dbReference type="NCBI Taxonomy" id="429344"/>
    <lineage>
        <taxon>Bacteria</taxon>
        <taxon>Pseudomonadati</taxon>
        <taxon>Bacteroidota</taxon>
        <taxon>Flavobacteriia</taxon>
        <taxon>Flavobacteriales</taxon>
        <taxon>Flavobacteriaceae</taxon>
        <taxon>Maribacter</taxon>
    </lineage>
</organism>
<feature type="transmembrane region" description="Helical" evidence="1">
    <location>
        <begin position="44"/>
        <end position="66"/>
    </location>
</feature>
<dbReference type="Proteomes" id="UP000651837">
    <property type="component" value="Unassembled WGS sequence"/>
</dbReference>
<feature type="transmembrane region" description="Helical" evidence="1">
    <location>
        <begin position="120"/>
        <end position="139"/>
    </location>
</feature>
<evidence type="ECO:0000313" key="3">
    <source>
        <dbReference type="EMBL" id="PWK21520.1"/>
    </source>
</evidence>
<evidence type="ECO:0000256" key="1">
    <source>
        <dbReference type="SAM" id="Phobius"/>
    </source>
</evidence>
<keyword evidence="1" id="KW-0812">Transmembrane</keyword>
<dbReference type="OrthoDB" id="5706484at2"/>
<reference evidence="2 5" key="2">
    <citation type="submission" date="2020-07" db="EMBL/GenBank/DDBJ databases">
        <title>The draft genome sequence of Maribacter polysiphoniae KCTC 22021.</title>
        <authorList>
            <person name="Mu L."/>
        </authorList>
    </citation>
    <scope>NUCLEOTIDE SEQUENCE [LARGE SCALE GENOMIC DNA]</scope>
    <source>
        <strain evidence="2 5">KCTC 22021</strain>
    </source>
</reference>
<keyword evidence="1" id="KW-1133">Transmembrane helix</keyword>
<accession>A0A316EEX3</accession>
<sequence length="219" mass="25181">METSELNRILETYNTKLDQNLSLNKTVLKNIQLEKSRKKTRTILVYRTIELLFFAFLALFVGNYVATHWSQTHLAISGSIVGVFVLIALSGSIGQVALLQQIDFSKPLVDIRKKIELVNVHELLFVKLVFLSAPVWWSYSLVALDAFLGFDLYPHLDSAFVQRYLVLNAVLVFPIIWLFNKLTYKNLHIQWVGKTIRFISGTKTIKALEFLNEIEEFEG</sequence>
<comment type="caution">
    <text evidence="3">The sequence shown here is derived from an EMBL/GenBank/DDBJ whole genome shotgun (WGS) entry which is preliminary data.</text>
</comment>
<dbReference type="Proteomes" id="UP000245667">
    <property type="component" value="Unassembled WGS sequence"/>
</dbReference>
<dbReference type="EMBL" id="JACWLN010000009">
    <property type="protein sequence ID" value="MBD1262219.1"/>
    <property type="molecule type" value="Genomic_DNA"/>
</dbReference>
<feature type="transmembrane region" description="Helical" evidence="1">
    <location>
        <begin position="72"/>
        <end position="99"/>
    </location>
</feature>
<keyword evidence="1" id="KW-0472">Membrane</keyword>
<name>A0A316EEX3_9FLAO</name>
<protein>
    <submittedName>
        <fullName evidence="3">Uncharacterized protein</fullName>
    </submittedName>
</protein>
<proteinExistence type="predicted"/>
<evidence type="ECO:0000313" key="5">
    <source>
        <dbReference type="Proteomes" id="UP000651837"/>
    </source>
</evidence>
<evidence type="ECO:0000313" key="4">
    <source>
        <dbReference type="Proteomes" id="UP000245667"/>
    </source>
</evidence>
<evidence type="ECO:0000313" key="2">
    <source>
        <dbReference type="EMBL" id="MBD1262219.1"/>
    </source>
</evidence>
<reference evidence="3 4" key="1">
    <citation type="submission" date="2018-05" db="EMBL/GenBank/DDBJ databases">
        <title>Genomic Encyclopedia of Archaeal and Bacterial Type Strains, Phase II (KMG-II): from individual species to whole genera.</title>
        <authorList>
            <person name="Goeker M."/>
        </authorList>
    </citation>
    <scope>NUCLEOTIDE SEQUENCE [LARGE SCALE GENOMIC DNA]</scope>
    <source>
        <strain evidence="3 4">DSM 23514</strain>
    </source>
</reference>
<gene>
    <name evidence="2" type="ORF">HZY62_16585</name>
    <name evidence="3" type="ORF">LX92_03671</name>
</gene>
<dbReference type="RefSeq" id="WP_109653680.1">
    <property type="nucleotide sequence ID" value="NZ_JACWLN010000009.1"/>
</dbReference>
<feature type="transmembrane region" description="Helical" evidence="1">
    <location>
        <begin position="159"/>
        <end position="179"/>
    </location>
</feature>
<dbReference type="EMBL" id="QGGQ01000011">
    <property type="protein sequence ID" value="PWK21520.1"/>
    <property type="molecule type" value="Genomic_DNA"/>
</dbReference>
<keyword evidence="5" id="KW-1185">Reference proteome</keyword>
<dbReference type="AlphaFoldDB" id="A0A316EEX3"/>